<sequence length="155" mass="16956">MRRTTLALPVAMTVTVLAATGCSRSNSYAAGPAENYFHDLGDENYSAACQLFTDNLRRQLGDCPATLRQRLGGIPVSELRELQHVSVGHVVYKGKTDALVYTRDVKTYKTVTVRVKGSPAPRSSAVRSLAAFHATDGKTLRLTKTGNEWRISGWD</sequence>
<feature type="chain" id="PRO_5046678592" description="Lipoprotein" evidence="1">
    <location>
        <begin position="19"/>
        <end position="155"/>
    </location>
</feature>
<evidence type="ECO:0000313" key="2">
    <source>
        <dbReference type="EMBL" id="NJC73126.1"/>
    </source>
</evidence>
<keyword evidence="3" id="KW-1185">Reference proteome</keyword>
<gene>
    <name evidence="2" type="ORF">HC031_25905</name>
</gene>
<reference evidence="2 3" key="1">
    <citation type="submission" date="2020-03" db="EMBL/GenBank/DDBJ databases">
        <title>WGS of the type strain of Planosporangium spp.</title>
        <authorList>
            <person name="Thawai C."/>
        </authorList>
    </citation>
    <scope>NUCLEOTIDE SEQUENCE [LARGE SCALE GENOMIC DNA]</scope>
    <source>
        <strain evidence="2 3">TBRC 5610</strain>
    </source>
</reference>
<organism evidence="2 3">
    <name type="scientific">Planosporangium thailandense</name>
    <dbReference type="NCBI Taxonomy" id="765197"/>
    <lineage>
        <taxon>Bacteria</taxon>
        <taxon>Bacillati</taxon>
        <taxon>Actinomycetota</taxon>
        <taxon>Actinomycetes</taxon>
        <taxon>Micromonosporales</taxon>
        <taxon>Micromonosporaceae</taxon>
        <taxon>Planosporangium</taxon>
    </lineage>
</organism>
<name>A0ABX0Y400_9ACTN</name>
<proteinExistence type="predicted"/>
<dbReference type="EMBL" id="JAATVY010000026">
    <property type="protein sequence ID" value="NJC73126.1"/>
    <property type="molecule type" value="Genomic_DNA"/>
</dbReference>
<dbReference type="RefSeq" id="WP_167928038.1">
    <property type="nucleotide sequence ID" value="NZ_JAATVY010000026.1"/>
</dbReference>
<feature type="signal peptide" evidence="1">
    <location>
        <begin position="1"/>
        <end position="18"/>
    </location>
</feature>
<evidence type="ECO:0000256" key="1">
    <source>
        <dbReference type="SAM" id="SignalP"/>
    </source>
</evidence>
<dbReference type="PROSITE" id="PS51257">
    <property type="entry name" value="PROKAR_LIPOPROTEIN"/>
    <property type="match status" value="1"/>
</dbReference>
<accession>A0ABX0Y400</accession>
<evidence type="ECO:0008006" key="4">
    <source>
        <dbReference type="Google" id="ProtNLM"/>
    </source>
</evidence>
<dbReference type="Proteomes" id="UP000722989">
    <property type="component" value="Unassembled WGS sequence"/>
</dbReference>
<protein>
    <recommendedName>
        <fullName evidence="4">Lipoprotein</fullName>
    </recommendedName>
</protein>
<keyword evidence="1" id="KW-0732">Signal</keyword>
<comment type="caution">
    <text evidence="2">The sequence shown here is derived from an EMBL/GenBank/DDBJ whole genome shotgun (WGS) entry which is preliminary data.</text>
</comment>
<evidence type="ECO:0000313" key="3">
    <source>
        <dbReference type="Proteomes" id="UP000722989"/>
    </source>
</evidence>